<reference evidence="1 2" key="1">
    <citation type="submission" date="2021-06" db="EMBL/GenBank/DDBJ databases">
        <authorList>
            <person name="Palmer J.M."/>
        </authorList>
    </citation>
    <scope>NUCLEOTIDE SEQUENCE [LARGE SCALE GENOMIC DNA]</scope>
    <source>
        <strain evidence="2">if_2019</strain>
        <tissue evidence="1">Muscle</tissue>
    </source>
</reference>
<dbReference type="Proteomes" id="UP001482620">
    <property type="component" value="Unassembled WGS sequence"/>
</dbReference>
<proteinExistence type="predicted"/>
<evidence type="ECO:0000313" key="1">
    <source>
        <dbReference type="EMBL" id="MEQ2239914.1"/>
    </source>
</evidence>
<evidence type="ECO:0000313" key="2">
    <source>
        <dbReference type="Proteomes" id="UP001482620"/>
    </source>
</evidence>
<organism evidence="1 2">
    <name type="scientific">Ilyodon furcidens</name>
    <name type="common">goldbreast splitfin</name>
    <dbReference type="NCBI Taxonomy" id="33524"/>
    <lineage>
        <taxon>Eukaryota</taxon>
        <taxon>Metazoa</taxon>
        <taxon>Chordata</taxon>
        <taxon>Craniata</taxon>
        <taxon>Vertebrata</taxon>
        <taxon>Euteleostomi</taxon>
        <taxon>Actinopterygii</taxon>
        <taxon>Neopterygii</taxon>
        <taxon>Teleostei</taxon>
        <taxon>Neoteleostei</taxon>
        <taxon>Acanthomorphata</taxon>
        <taxon>Ovalentaria</taxon>
        <taxon>Atherinomorphae</taxon>
        <taxon>Cyprinodontiformes</taxon>
        <taxon>Goodeidae</taxon>
        <taxon>Ilyodon</taxon>
    </lineage>
</organism>
<protein>
    <submittedName>
        <fullName evidence="1">Uncharacterized protein</fullName>
    </submittedName>
</protein>
<gene>
    <name evidence="1" type="ORF">ILYODFUR_009439</name>
</gene>
<sequence>MGGFIPELPYDQTQCCCNGIRRTTPLLAATDQIQTSQLYGPTIWFQTSSLLLLGSSFSTFPPQNLICRQSESINQQVRVLVISTKINILNALVCKALRVISGQFCSSFWGWKC</sequence>
<name>A0ABV0U3Z8_9TELE</name>
<keyword evidence="2" id="KW-1185">Reference proteome</keyword>
<comment type="caution">
    <text evidence="1">The sequence shown here is derived from an EMBL/GenBank/DDBJ whole genome shotgun (WGS) entry which is preliminary data.</text>
</comment>
<dbReference type="EMBL" id="JAHRIQ010058584">
    <property type="protein sequence ID" value="MEQ2239914.1"/>
    <property type="molecule type" value="Genomic_DNA"/>
</dbReference>
<accession>A0ABV0U3Z8</accession>